<feature type="signal peptide" evidence="1">
    <location>
        <begin position="1"/>
        <end position="18"/>
    </location>
</feature>
<accession>A0A1B6FM85</accession>
<name>A0A1B6FM85_9HEMI</name>
<protein>
    <submittedName>
        <fullName evidence="2">Uncharacterized protein</fullName>
    </submittedName>
</protein>
<feature type="non-terminal residue" evidence="2">
    <location>
        <position position="1"/>
    </location>
</feature>
<keyword evidence="1" id="KW-0732">Signal</keyword>
<evidence type="ECO:0000313" key="2">
    <source>
        <dbReference type="EMBL" id="JAS51284.1"/>
    </source>
</evidence>
<dbReference type="AlphaFoldDB" id="A0A1B6FM85"/>
<proteinExistence type="predicted"/>
<organism evidence="2">
    <name type="scientific">Cuerna arida</name>
    <dbReference type="NCBI Taxonomy" id="1464854"/>
    <lineage>
        <taxon>Eukaryota</taxon>
        <taxon>Metazoa</taxon>
        <taxon>Ecdysozoa</taxon>
        <taxon>Arthropoda</taxon>
        <taxon>Hexapoda</taxon>
        <taxon>Insecta</taxon>
        <taxon>Pterygota</taxon>
        <taxon>Neoptera</taxon>
        <taxon>Paraneoptera</taxon>
        <taxon>Hemiptera</taxon>
        <taxon>Auchenorrhyncha</taxon>
        <taxon>Membracoidea</taxon>
        <taxon>Cicadellidae</taxon>
        <taxon>Cicadellinae</taxon>
        <taxon>Proconiini</taxon>
        <taxon>Cuerna</taxon>
    </lineage>
</organism>
<evidence type="ECO:0000256" key="1">
    <source>
        <dbReference type="SAM" id="SignalP"/>
    </source>
</evidence>
<sequence>KPIVFALLVGVAAAASYGEYEYPKGKAESYANFYLVSKSVPIKVPVVYKEQQKSYGQEQYEAPKYGYNFEEPKYEVKYEPKYEVKYVPKYEVKYEPKYEPNYYKY</sequence>
<gene>
    <name evidence="2" type="ORF">g.8715</name>
</gene>
<feature type="chain" id="PRO_5008582947" evidence="1">
    <location>
        <begin position="19"/>
        <end position="105"/>
    </location>
</feature>
<dbReference type="EMBL" id="GECZ01018485">
    <property type="protein sequence ID" value="JAS51284.1"/>
    <property type="molecule type" value="Transcribed_RNA"/>
</dbReference>
<reference evidence="2" key="1">
    <citation type="submission" date="2015-11" db="EMBL/GenBank/DDBJ databases">
        <title>De novo transcriptome assembly of four potential Pierce s Disease insect vectors from Arizona vineyards.</title>
        <authorList>
            <person name="Tassone E.E."/>
        </authorList>
    </citation>
    <scope>NUCLEOTIDE SEQUENCE</scope>
</reference>